<dbReference type="Gene3D" id="3.90.820.10">
    <property type="entry name" value="Structural Genomics, Unknown Function 30-nov-00 1gh9 Mol_id"/>
    <property type="match status" value="1"/>
</dbReference>
<reference evidence="1 2" key="1">
    <citation type="submission" date="2016-07" db="EMBL/GenBank/DDBJ databases">
        <title>Enhancement of antibiotic productionsby engineered nitrateutilization in actinobacteria.</title>
        <authorList>
            <person name="Meng S.C."/>
        </authorList>
    </citation>
    <scope>NUCLEOTIDE SEQUENCE [LARGE SCALE GENOMIC DNA]</scope>
    <source>
        <strain evidence="1 2">NRRL 2936</strain>
    </source>
</reference>
<dbReference type="STRING" id="1915.SLINC_4871"/>
<dbReference type="EMBL" id="CP016438">
    <property type="protein sequence ID" value="ANS67095.1"/>
    <property type="molecule type" value="Genomic_DNA"/>
</dbReference>
<gene>
    <name evidence="1" type="ORF">SLINC_4871</name>
</gene>
<evidence type="ECO:0000313" key="1">
    <source>
        <dbReference type="EMBL" id="ANS67095.1"/>
    </source>
</evidence>
<dbReference type="PANTHER" id="PTHR38444">
    <property type="entry name" value="ENTEROBACTIN BIOSYNTHESIS PROTEIN YBDZ"/>
    <property type="match status" value="1"/>
</dbReference>
<proteinExistence type="predicted"/>
<dbReference type="InterPro" id="IPR005153">
    <property type="entry name" value="MbtH-like_dom"/>
</dbReference>
<dbReference type="RefSeq" id="WP_067437642.1">
    <property type="nucleotide sequence ID" value="NZ_CP016438.1"/>
</dbReference>
<dbReference type="OrthoDB" id="7584480at2"/>
<dbReference type="Pfam" id="PF03621">
    <property type="entry name" value="MbtH"/>
    <property type="match status" value="1"/>
</dbReference>
<dbReference type="GO" id="GO:0005829">
    <property type="term" value="C:cytosol"/>
    <property type="evidence" value="ECO:0007669"/>
    <property type="project" value="TreeGrafter"/>
</dbReference>
<dbReference type="KEGG" id="sls:SLINC_4871"/>
<accession>A0A1B1MEP6</accession>
<evidence type="ECO:0000313" key="2">
    <source>
        <dbReference type="Proteomes" id="UP000092598"/>
    </source>
</evidence>
<dbReference type="InterPro" id="IPR037407">
    <property type="entry name" value="MLP_fam"/>
</dbReference>
<dbReference type="Proteomes" id="UP000092598">
    <property type="component" value="Chromosome"/>
</dbReference>
<dbReference type="AlphaFoldDB" id="A0A1B1MEP6"/>
<keyword evidence="2" id="KW-1185">Reference proteome</keyword>
<sequence>MTTADAEAAERFVVVVNDEGHHSLWWYGRPVPPGWRATSEPATREECLARIERDWTGLRPRRRLAAVDPR</sequence>
<name>A0A1B1MEP6_STRLN</name>
<dbReference type="GO" id="GO:0019290">
    <property type="term" value="P:siderophore biosynthetic process"/>
    <property type="evidence" value="ECO:0007669"/>
    <property type="project" value="TreeGrafter"/>
</dbReference>
<dbReference type="InterPro" id="IPR038020">
    <property type="entry name" value="MbtH-like_sf"/>
</dbReference>
<dbReference type="PANTHER" id="PTHR38444:SF1">
    <property type="entry name" value="ENTEROBACTIN BIOSYNTHESIS PROTEIN YBDZ"/>
    <property type="match status" value="1"/>
</dbReference>
<dbReference type="SMART" id="SM00923">
    <property type="entry name" value="MbtH"/>
    <property type="match status" value="1"/>
</dbReference>
<dbReference type="SUPFAM" id="SSF160582">
    <property type="entry name" value="MbtH-like"/>
    <property type="match status" value="1"/>
</dbReference>
<protein>
    <submittedName>
        <fullName evidence="1">Dbv15 protein</fullName>
    </submittedName>
</protein>
<organism evidence="1 2">
    <name type="scientific">Streptomyces lincolnensis</name>
    <dbReference type="NCBI Taxonomy" id="1915"/>
    <lineage>
        <taxon>Bacteria</taxon>
        <taxon>Bacillati</taxon>
        <taxon>Actinomycetota</taxon>
        <taxon>Actinomycetes</taxon>
        <taxon>Kitasatosporales</taxon>
        <taxon>Streptomycetaceae</taxon>
        <taxon>Streptomyces</taxon>
    </lineage>
</organism>